<dbReference type="RefSeq" id="WP_234775101.1">
    <property type="nucleotide sequence ID" value="NZ_JAGIXD010000015.1"/>
</dbReference>
<feature type="region of interest" description="Disordered" evidence="1">
    <location>
        <begin position="290"/>
        <end position="338"/>
    </location>
</feature>
<sequence>MSRIMNEAGTRPAFPFTALVGQAPLQRALLLAAIDPAIGGVLVSGPRGTAKSTAARALAALLPDGAFVTLPLGASEEKLIGTLDLEAALRENAVRFAPGLLARAHDGVLYVDEVNLLPDALVDALLDAAASGVNTVERDGVSHTHDARFVLVGTMNPEEGELRPQLLDRFGLMVELENCHDASERQRIVKARLAFDANPQAFCASHEAAQHELSQRLRAARVALDALAWSDAVHERAAQRCVDAAVDGLRADLVMLRAARALAAFEGAAQITPDHVDAVADAVLAHRRRAMPEPPAPGGNAQAPELSRDASDHQRESEIKTDSDVDSDADWGELAPEPVAARQVKGVIPLPAKKS</sequence>
<evidence type="ECO:0000259" key="2">
    <source>
        <dbReference type="SMART" id="SM00382"/>
    </source>
</evidence>
<evidence type="ECO:0000313" key="3">
    <source>
        <dbReference type="EMBL" id="PXX12696.1"/>
    </source>
</evidence>
<dbReference type="SMART" id="SM00382">
    <property type="entry name" value="AAA"/>
    <property type="match status" value="1"/>
</dbReference>
<dbReference type="Pfam" id="PF07728">
    <property type="entry name" value="AAA_5"/>
    <property type="match status" value="1"/>
</dbReference>
<comment type="caution">
    <text evidence="3">The sequence shown here is derived from an EMBL/GenBank/DDBJ whole genome shotgun (WGS) entry which is preliminary data.</text>
</comment>
<dbReference type="InterPro" id="IPR011704">
    <property type="entry name" value="ATPase_dyneun-rel_AAA"/>
</dbReference>
<dbReference type="EMBL" id="QJJV01000016">
    <property type="protein sequence ID" value="PXX12696.1"/>
    <property type="molecule type" value="Genomic_DNA"/>
</dbReference>
<keyword evidence="4" id="KW-1185">Reference proteome</keyword>
<evidence type="ECO:0000313" key="4">
    <source>
        <dbReference type="Proteomes" id="UP000247515"/>
    </source>
</evidence>
<feature type="compositionally biased region" description="Basic and acidic residues" evidence="1">
    <location>
        <begin position="306"/>
        <end position="323"/>
    </location>
</feature>
<dbReference type="PANTHER" id="PTHR35023">
    <property type="entry name" value="CHELATASE-RELATED"/>
    <property type="match status" value="1"/>
</dbReference>
<dbReference type="Gene3D" id="3.40.50.300">
    <property type="entry name" value="P-loop containing nucleotide triphosphate hydrolases"/>
    <property type="match status" value="1"/>
</dbReference>
<reference evidence="3 4" key="1">
    <citation type="submission" date="2018-05" db="EMBL/GenBank/DDBJ databases">
        <title>Genomic Encyclopedia of Type Strains, Phase IV (KMG-V): Genome sequencing to study the core and pangenomes of soil and plant-associated prokaryotes.</title>
        <authorList>
            <person name="Whitman W."/>
        </authorList>
    </citation>
    <scope>NUCLEOTIDE SEQUENCE [LARGE SCALE GENOMIC DNA]</scope>
    <source>
        <strain evidence="3 4">SIr-6563</strain>
    </source>
</reference>
<dbReference type="InterPro" id="IPR003593">
    <property type="entry name" value="AAA+_ATPase"/>
</dbReference>
<dbReference type="InterPro" id="IPR052989">
    <property type="entry name" value="Mg-chelatase_DI-like"/>
</dbReference>
<name>A0ABX5MJ64_9BURK</name>
<proteinExistence type="predicted"/>
<dbReference type="PANTHER" id="PTHR35023:SF1">
    <property type="entry name" value="MG-PROTOPORPHYRIN IX CHELATASE"/>
    <property type="match status" value="1"/>
</dbReference>
<evidence type="ECO:0000256" key="1">
    <source>
        <dbReference type="SAM" id="MobiDB-lite"/>
    </source>
</evidence>
<dbReference type="SUPFAM" id="SSF52540">
    <property type="entry name" value="P-loop containing nucleoside triphosphate hydrolases"/>
    <property type="match status" value="1"/>
</dbReference>
<dbReference type="Pfam" id="PF17863">
    <property type="entry name" value="AAA_lid_2"/>
    <property type="match status" value="1"/>
</dbReference>
<dbReference type="InterPro" id="IPR027417">
    <property type="entry name" value="P-loop_NTPase"/>
</dbReference>
<organism evidence="3 4">
    <name type="scientific">Paraburkholderia tropica</name>
    <dbReference type="NCBI Taxonomy" id="92647"/>
    <lineage>
        <taxon>Bacteria</taxon>
        <taxon>Pseudomonadati</taxon>
        <taxon>Pseudomonadota</taxon>
        <taxon>Betaproteobacteria</taxon>
        <taxon>Burkholderiales</taxon>
        <taxon>Burkholderiaceae</taxon>
        <taxon>Paraburkholderia</taxon>
    </lineage>
</organism>
<dbReference type="Gene3D" id="1.10.8.80">
    <property type="entry name" value="Magnesium chelatase subunit I, C-Terminal domain"/>
    <property type="match status" value="1"/>
</dbReference>
<dbReference type="Proteomes" id="UP000247515">
    <property type="component" value="Unassembled WGS sequence"/>
</dbReference>
<dbReference type="InterPro" id="IPR041628">
    <property type="entry name" value="ChlI/MoxR_AAA_lid"/>
</dbReference>
<dbReference type="CDD" id="cd00009">
    <property type="entry name" value="AAA"/>
    <property type="match status" value="1"/>
</dbReference>
<protein>
    <submittedName>
        <fullName evidence="3">Protoporphyrin IX magnesium-chelatase</fullName>
    </submittedName>
</protein>
<gene>
    <name evidence="3" type="ORF">C7400_11644</name>
</gene>
<feature type="domain" description="AAA+ ATPase" evidence="2">
    <location>
        <begin position="37"/>
        <end position="180"/>
    </location>
</feature>
<accession>A0ABX5MJ64</accession>